<dbReference type="GO" id="GO:0044718">
    <property type="term" value="P:siderophore transmembrane transport"/>
    <property type="evidence" value="ECO:0007669"/>
    <property type="project" value="TreeGrafter"/>
</dbReference>
<evidence type="ECO:0000256" key="7">
    <source>
        <dbReference type="SAM" id="SignalP"/>
    </source>
</evidence>
<dbReference type="HOGENOM" id="CLU_006298_0_0_0"/>
<evidence type="ECO:0000259" key="9">
    <source>
        <dbReference type="Pfam" id="PF25183"/>
    </source>
</evidence>
<dbReference type="InterPro" id="IPR037066">
    <property type="entry name" value="Plug_dom_sf"/>
</dbReference>
<dbReference type="AlphaFoldDB" id="E8V6A9"/>
<evidence type="ECO:0000313" key="10">
    <source>
        <dbReference type="EMBL" id="ADV81574.1"/>
    </source>
</evidence>
<dbReference type="InterPro" id="IPR039426">
    <property type="entry name" value="TonB-dep_rcpt-like"/>
</dbReference>
<keyword evidence="3" id="KW-1134">Transmembrane beta strand</keyword>
<keyword evidence="11" id="KW-1185">Reference proteome</keyword>
<dbReference type="KEGG" id="tsa:AciPR4_0741"/>
<organism evidence="10 11">
    <name type="scientific">Terriglobus saanensis (strain ATCC BAA-1853 / DSM 23119 / SP1PR4)</name>
    <dbReference type="NCBI Taxonomy" id="401053"/>
    <lineage>
        <taxon>Bacteria</taxon>
        <taxon>Pseudomonadati</taxon>
        <taxon>Acidobacteriota</taxon>
        <taxon>Terriglobia</taxon>
        <taxon>Terriglobales</taxon>
        <taxon>Acidobacteriaceae</taxon>
        <taxon>Terriglobus</taxon>
    </lineage>
</organism>
<dbReference type="SUPFAM" id="SSF49464">
    <property type="entry name" value="Carboxypeptidase regulatory domain-like"/>
    <property type="match status" value="1"/>
</dbReference>
<dbReference type="RefSeq" id="WP_013567307.1">
    <property type="nucleotide sequence ID" value="NC_014963.1"/>
</dbReference>
<dbReference type="PANTHER" id="PTHR30069">
    <property type="entry name" value="TONB-DEPENDENT OUTER MEMBRANE RECEPTOR"/>
    <property type="match status" value="1"/>
</dbReference>
<dbReference type="InterPro" id="IPR057601">
    <property type="entry name" value="Oar-like_b-barrel"/>
</dbReference>
<keyword evidence="5" id="KW-0472">Membrane</keyword>
<evidence type="ECO:0000256" key="2">
    <source>
        <dbReference type="ARBA" id="ARBA00022448"/>
    </source>
</evidence>
<evidence type="ECO:0000256" key="5">
    <source>
        <dbReference type="ARBA" id="ARBA00023136"/>
    </source>
</evidence>
<accession>E8V6A9</accession>
<keyword evidence="7" id="KW-0732">Signal</keyword>
<dbReference type="InterPro" id="IPR012910">
    <property type="entry name" value="Plug_dom"/>
</dbReference>
<evidence type="ECO:0000256" key="1">
    <source>
        <dbReference type="ARBA" id="ARBA00004571"/>
    </source>
</evidence>
<sequence>MKDFGKKMLRLALALALGAVAFQVTPTLAKYQVGEAQNTNATIRGQVLDPTGALVPGAKVTIINQATNVQVFDGTTDSADSFVAPQVIPGAYRLTVVAPGLKTATVNDLIATVSQVASINIDMQVGDMTDVVTVMSKGEQLDRSTSNISTLISPQDVENLPLNSRNVENLLAFVPGVATGGNPTQVNTSQLSINGSRTLNNEILLNGVSTIIASTGSPLLLPSPDGIDELRFLTANAPAEYGRTSGAVLAANTRSGTNVYHGAVYFLGRNEALNANSYFFNLNGTPRARDRFFQMGGSLGGPVWIPHVYDGHDKLFFFANYDRTIRRVPSNTTPITIPNQAERAGDFSAATNPVFQPGGTATPQFAGNRVTGIDPAAAKIMALLPLPNVAGSPDAVNGRTTANYLAPVTTSQDQLRLVARVDYQMTQKDRLGFAMYRFTSSAPNAVFYNVPLLNTNYDCACSNAWVGSADYTRTWTSTLVSDFNMGFFRNAVFRNPPGAGMGASAALGIASLPLDQTPQMTVTGYNNIGADTNTNQINITNTFSPYGTVTKTFGPHTFRFGGSLRKNQFNSYNPSGSPNGSFAFDGSITNHGSNGNASTALADFLTGNIKTANYQLPMPETGRRNWNLGAFFQDDYKITPKLTMNLGIRYEYESPMKVANDVYSRFNPLTGLILRAGVNASDSLNIQTPKANFSPRIGLAFSLNDKTVMRAAFGTFYGTIFQNLGGQVAFPGYDQTQQYNNLGTAVAQPFKLSQGIPLTLTPDVTASFAAIPNPTDTSRAATPYSISGVSFDKLSPMPLVQQWNFGVQRQLPFAITFEANYVGNHSLHLPYNIPFNNVAISQWDSVSQANTTTATQLARPFPALQGITVVQHVGMSNYNSLQLVGRRQFNAKFVVLSSYTYGKALDDGSSIYNFSAPNGSANAQYAGDASLRRQDYAVSSIDIKHRVNIALQYTTSGAWWLRGWNIAPAFVGQTGIPINITQNNLIPSVSQQRPNGRAQDVIVKPYFDGTVLRYFKKVDTAQGQTNYPLQPSGPIYNPARTVRIIPSALGTMPRDAARAFGLIQFDASVSKTFDVYRNLKFQFRVDAFNVLNHTNFNAPNATLTAAADQIGSTGNYVANFRAGSNTFGQITGTQPARQLQLVGRFNF</sequence>
<dbReference type="Proteomes" id="UP000006844">
    <property type="component" value="Chromosome"/>
</dbReference>
<dbReference type="Pfam" id="PF13620">
    <property type="entry name" value="CarboxypepD_reg"/>
    <property type="match status" value="1"/>
</dbReference>
<dbReference type="GO" id="GO:0009279">
    <property type="term" value="C:cell outer membrane"/>
    <property type="evidence" value="ECO:0007669"/>
    <property type="project" value="UniProtKB-SubCell"/>
</dbReference>
<evidence type="ECO:0000259" key="8">
    <source>
        <dbReference type="Pfam" id="PF07715"/>
    </source>
</evidence>
<feature type="chain" id="PRO_5003233103" evidence="7">
    <location>
        <begin position="30"/>
        <end position="1147"/>
    </location>
</feature>
<keyword evidence="6" id="KW-0998">Cell outer membrane</keyword>
<dbReference type="eggNOG" id="COG1629">
    <property type="taxonomic scope" value="Bacteria"/>
</dbReference>
<proteinExistence type="predicted"/>
<protein>
    <submittedName>
        <fullName evidence="10">TonB-dependent receptor plug</fullName>
    </submittedName>
</protein>
<dbReference type="InterPro" id="IPR036942">
    <property type="entry name" value="Beta-barrel_TonB_sf"/>
</dbReference>
<feature type="signal peptide" evidence="7">
    <location>
        <begin position="1"/>
        <end position="29"/>
    </location>
</feature>
<feature type="domain" description="TonB-dependent receptor plug" evidence="8">
    <location>
        <begin position="144"/>
        <end position="245"/>
    </location>
</feature>
<keyword evidence="2" id="KW-0813">Transport</keyword>
<dbReference type="Gene3D" id="2.170.130.10">
    <property type="entry name" value="TonB-dependent receptor, plug domain"/>
    <property type="match status" value="1"/>
</dbReference>
<dbReference type="Pfam" id="PF25183">
    <property type="entry name" value="OMP_b-brl_4"/>
    <property type="match status" value="1"/>
</dbReference>
<name>E8V6A9_TERSS</name>
<keyword evidence="4" id="KW-0812">Transmembrane</keyword>
<feature type="domain" description="TonB-dependent transporter Oar-like beta-barrel" evidence="9">
    <location>
        <begin position="253"/>
        <end position="1140"/>
    </location>
</feature>
<dbReference type="PANTHER" id="PTHR30069:SF46">
    <property type="entry name" value="OAR PROTEIN"/>
    <property type="match status" value="1"/>
</dbReference>
<dbReference type="GO" id="GO:0015344">
    <property type="term" value="F:siderophore uptake transmembrane transporter activity"/>
    <property type="evidence" value="ECO:0007669"/>
    <property type="project" value="TreeGrafter"/>
</dbReference>
<evidence type="ECO:0000256" key="6">
    <source>
        <dbReference type="ARBA" id="ARBA00023237"/>
    </source>
</evidence>
<dbReference type="Pfam" id="PF07715">
    <property type="entry name" value="Plug"/>
    <property type="match status" value="1"/>
</dbReference>
<keyword evidence="10" id="KW-0675">Receptor</keyword>
<evidence type="ECO:0000313" key="11">
    <source>
        <dbReference type="Proteomes" id="UP000006844"/>
    </source>
</evidence>
<dbReference type="Gene3D" id="2.60.40.1120">
    <property type="entry name" value="Carboxypeptidase-like, regulatory domain"/>
    <property type="match status" value="1"/>
</dbReference>
<dbReference type="InterPro" id="IPR008969">
    <property type="entry name" value="CarboxyPept-like_regulatory"/>
</dbReference>
<dbReference type="STRING" id="401053.AciPR4_0741"/>
<dbReference type="EMBL" id="CP002467">
    <property type="protein sequence ID" value="ADV81574.1"/>
    <property type="molecule type" value="Genomic_DNA"/>
</dbReference>
<comment type="subcellular location">
    <subcellularLocation>
        <location evidence="1">Cell outer membrane</location>
        <topology evidence="1">Multi-pass membrane protein</topology>
    </subcellularLocation>
</comment>
<reference evidence="10 11" key="1">
    <citation type="journal article" date="2012" name="Stand. Genomic Sci.">
        <title>Complete genome sequence of Terriglobus saanensis type strain SP1PR4(T), an Acidobacteria from tundra soil.</title>
        <authorList>
            <person name="Rawat S.R."/>
            <person name="Mannisto M.K."/>
            <person name="Starovoytov V."/>
            <person name="Goodwin L."/>
            <person name="Nolan M."/>
            <person name="Hauser L."/>
            <person name="Land M."/>
            <person name="Davenport K.W."/>
            <person name="Woyke T."/>
            <person name="Haggblom M.M."/>
        </authorList>
    </citation>
    <scope>NUCLEOTIDE SEQUENCE</scope>
    <source>
        <strain evidence="11">ATCC BAA-1853 / DSM 23119 / SP1PR4</strain>
    </source>
</reference>
<dbReference type="Gene3D" id="2.40.170.20">
    <property type="entry name" value="TonB-dependent receptor, beta-barrel domain"/>
    <property type="match status" value="1"/>
</dbReference>
<dbReference type="SUPFAM" id="SSF56935">
    <property type="entry name" value="Porins"/>
    <property type="match status" value="1"/>
</dbReference>
<evidence type="ECO:0000256" key="3">
    <source>
        <dbReference type="ARBA" id="ARBA00022452"/>
    </source>
</evidence>
<gene>
    <name evidence="10" type="ordered locus">AciPR4_0741</name>
</gene>
<evidence type="ECO:0000256" key="4">
    <source>
        <dbReference type="ARBA" id="ARBA00022692"/>
    </source>
</evidence>